<feature type="chain" id="PRO_5018777937" description="PRC-barrel domain-containing protein" evidence="2">
    <location>
        <begin position="23"/>
        <end position="223"/>
    </location>
</feature>
<comment type="caution">
    <text evidence="4">The sequence shown here is derived from an EMBL/GenBank/DDBJ whole genome shotgun (WGS) entry which is preliminary data.</text>
</comment>
<sequence>MKMLRRLAALGLVSALAGIAAAQVAGATRTGATLTETGQLIPGWSAKQSILGRAVYDVSGERIGKALDLIVGTDRRVTFLIVEMGTFPSGSRHLVAVPASQLAVRGGRLLLPDADRQALALQPAFVHAPVTRTQSAIVEQAQQDADRARRTIARLERQLAHGEGGEARAGLERQILALRQAVQAVEEKVAEMDAADSDRWQAAEAQVGQAAARLRSAMRGVPA</sequence>
<protein>
    <recommendedName>
        <fullName evidence="3">PRC-barrel domain-containing protein</fullName>
    </recommendedName>
</protein>
<keyword evidence="2" id="KW-0732">Signal</keyword>
<evidence type="ECO:0000313" key="5">
    <source>
        <dbReference type="Proteomes" id="UP000281118"/>
    </source>
</evidence>
<organism evidence="4 5">
    <name type="scientific">Variovorax guangxiensis</name>
    <dbReference type="NCBI Taxonomy" id="1775474"/>
    <lineage>
        <taxon>Bacteria</taxon>
        <taxon>Pseudomonadati</taxon>
        <taxon>Pseudomonadota</taxon>
        <taxon>Betaproteobacteria</taxon>
        <taxon>Burkholderiales</taxon>
        <taxon>Comamonadaceae</taxon>
        <taxon>Variovorax</taxon>
    </lineage>
</organism>
<dbReference type="Gene3D" id="2.30.30.240">
    <property type="entry name" value="PRC-barrel domain"/>
    <property type="match status" value="1"/>
</dbReference>
<dbReference type="Proteomes" id="UP000281118">
    <property type="component" value="Unassembled WGS sequence"/>
</dbReference>
<accession>A0A3S0XC90</accession>
<keyword evidence="1" id="KW-0175">Coiled coil</keyword>
<dbReference type="EMBL" id="RXFT01000001">
    <property type="protein sequence ID" value="RUR66348.1"/>
    <property type="molecule type" value="Genomic_DNA"/>
</dbReference>
<reference evidence="4 5" key="1">
    <citation type="submission" date="2018-12" db="EMBL/GenBank/DDBJ databases">
        <title>The genome sequences of Variovorax guangxiensis DSM 27352.</title>
        <authorList>
            <person name="Gao J."/>
            <person name="Sun J."/>
        </authorList>
    </citation>
    <scope>NUCLEOTIDE SEQUENCE [LARGE SCALE GENOMIC DNA]</scope>
    <source>
        <strain evidence="4 5">DSM 27352</strain>
    </source>
</reference>
<feature type="domain" description="PRC-barrel" evidence="3">
    <location>
        <begin position="49"/>
        <end position="111"/>
    </location>
</feature>
<dbReference type="SUPFAM" id="SSF50346">
    <property type="entry name" value="PRC-barrel domain"/>
    <property type="match status" value="1"/>
</dbReference>
<proteinExistence type="predicted"/>
<dbReference type="OrthoDB" id="286778at2"/>
<feature type="coiled-coil region" evidence="1">
    <location>
        <begin position="138"/>
        <end position="195"/>
    </location>
</feature>
<dbReference type="InterPro" id="IPR027275">
    <property type="entry name" value="PRC-brl_dom"/>
</dbReference>
<dbReference type="AlphaFoldDB" id="A0A3S0XC90"/>
<evidence type="ECO:0000256" key="2">
    <source>
        <dbReference type="SAM" id="SignalP"/>
    </source>
</evidence>
<evidence type="ECO:0000259" key="3">
    <source>
        <dbReference type="Pfam" id="PF05239"/>
    </source>
</evidence>
<name>A0A3S0XC90_9BURK</name>
<dbReference type="InterPro" id="IPR011033">
    <property type="entry name" value="PRC_barrel-like_sf"/>
</dbReference>
<gene>
    <name evidence="4" type="ORF">EJP67_04665</name>
</gene>
<evidence type="ECO:0000313" key="4">
    <source>
        <dbReference type="EMBL" id="RUR66348.1"/>
    </source>
</evidence>
<evidence type="ECO:0000256" key="1">
    <source>
        <dbReference type="SAM" id="Coils"/>
    </source>
</evidence>
<dbReference type="Pfam" id="PF05239">
    <property type="entry name" value="PRC"/>
    <property type="match status" value="1"/>
</dbReference>
<feature type="signal peptide" evidence="2">
    <location>
        <begin position="1"/>
        <end position="22"/>
    </location>
</feature>